<dbReference type="Pfam" id="PF03446">
    <property type="entry name" value="NAD_binding_2"/>
    <property type="match status" value="1"/>
</dbReference>
<evidence type="ECO:0000313" key="5">
    <source>
        <dbReference type="Proteomes" id="UP000250028"/>
    </source>
</evidence>
<dbReference type="EMBL" id="UESZ01000001">
    <property type="protein sequence ID" value="SSA35644.1"/>
    <property type="molecule type" value="Genomic_DNA"/>
</dbReference>
<dbReference type="GO" id="GO:0050661">
    <property type="term" value="F:NADP binding"/>
    <property type="evidence" value="ECO:0007669"/>
    <property type="project" value="InterPro"/>
</dbReference>
<dbReference type="Gene3D" id="3.40.50.720">
    <property type="entry name" value="NAD(P)-binding Rossmann-like Domain"/>
    <property type="match status" value="1"/>
</dbReference>
<name>A0A2Y8ZUE5_9MICO</name>
<keyword evidence="5" id="KW-1185">Reference proteome</keyword>
<dbReference type="RefSeq" id="WP_109687062.1">
    <property type="nucleotide sequence ID" value="NZ_QGDN01000001.1"/>
</dbReference>
<dbReference type="InterPro" id="IPR036291">
    <property type="entry name" value="NAD(P)-bd_dom_sf"/>
</dbReference>
<dbReference type="SUPFAM" id="SSF51735">
    <property type="entry name" value="NAD(P)-binding Rossmann-fold domains"/>
    <property type="match status" value="1"/>
</dbReference>
<dbReference type="InterPro" id="IPR008927">
    <property type="entry name" value="6-PGluconate_DH-like_C_sf"/>
</dbReference>
<accession>A0A2Y8ZUE5</accession>
<evidence type="ECO:0000259" key="2">
    <source>
        <dbReference type="Pfam" id="PF03446"/>
    </source>
</evidence>
<organism evidence="4 5">
    <name type="scientific">Branchiibius hedensis</name>
    <dbReference type="NCBI Taxonomy" id="672460"/>
    <lineage>
        <taxon>Bacteria</taxon>
        <taxon>Bacillati</taxon>
        <taxon>Actinomycetota</taxon>
        <taxon>Actinomycetes</taxon>
        <taxon>Micrococcales</taxon>
        <taxon>Dermacoccaceae</taxon>
        <taxon>Branchiibius</taxon>
    </lineage>
</organism>
<feature type="domain" description="6-phosphogluconate dehydrogenase NADP-binding" evidence="2">
    <location>
        <begin position="4"/>
        <end position="121"/>
    </location>
</feature>
<evidence type="ECO:0000313" key="4">
    <source>
        <dbReference type="EMBL" id="SSA35644.1"/>
    </source>
</evidence>
<evidence type="ECO:0000259" key="3">
    <source>
        <dbReference type="Pfam" id="PF09130"/>
    </source>
</evidence>
<dbReference type="InterPro" id="IPR015814">
    <property type="entry name" value="Pgluconate_DH_NAD-bd_C"/>
</dbReference>
<dbReference type="Proteomes" id="UP000250028">
    <property type="component" value="Unassembled WGS sequence"/>
</dbReference>
<dbReference type="OrthoDB" id="943692at2"/>
<dbReference type="Pfam" id="PF09130">
    <property type="entry name" value="DUF1932"/>
    <property type="match status" value="1"/>
</dbReference>
<proteinExistence type="predicted"/>
<evidence type="ECO:0000256" key="1">
    <source>
        <dbReference type="PIRSR" id="PIRSR000103-1"/>
    </source>
</evidence>
<reference evidence="5" key="1">
    <citation type="submission" date="2016-10" db="EMBL/GenBank/DDBJ databases">
        <authorList>
            <person name="Varghese N."/>
            <person name="Submissions S."/>
        </authorList>
    </citation>
    <scope>NUCLEOTIDE SEQUENCE [LARGE SCALE GENOMIC DNA]</scope>
    <source>
        <strain evidence="5">DSM 22951</strain>
    </source>
</reference>
<dbReference type="SUPFAM" id="SSF48179">
    <property type="entry name" value="6-phosphogluconate dehydrogenase C-terminal domain-like"/>
    <property type="match status" value="1"/>
</dbReference>
<feature type="active site" evidence="1">
    <location>
        <position position="172"/>
    </location>
</feature>
<dbReference type="AlphaFoldDB" id="A0A2Y8ZUE5"/>
<protein>
    <submittedName>
        <fullName evidence="4">3-hydroxyisobutyrate dehydrogenase</fullName>
    </submittedName>
</protein>
<dbReference type="InterPro" id="IPR006115">
    <property type="entry name" value="6PGDH_NADP-bd"/>
</dbReference>
<sequence length="305" mass="32223">MRAVALIGLGEVGRVFAEELRNEGVGELQVWDTAFVDPASRASRNAADLGLAPAPSAAAAVTGAELVICAVTAANSVPATEAAAPGLAPGSFFVDVNSSSPAHKQESFAAVEAVGGRYVEVALMSPIQPRRLRSPFLPGGPYANEFLEAAAQLGIDHASVASQVVGRAAATKLCRSVVIKGMEALVTESLLAARRYGVERDVLDSFSNLFPKPDWDEFAGYLISRTIEHGQRRSEEMAEAAQTVADAGVAPTMTTSTVMRQAWAADRVDLDDPTDVIRLLDAILTTLGLNDETLRFPEPEHGRPT</sequence>
<dbReference type="GO" id="GO:0016491">
    <property type="term" value="F:oxidoreductase activity"/>
    <property type="evidence" value="ECO:0007669"/>
    <property type="project" value="UniProtKB-KW"/>
</dbReference>
<feature type="domain" description="Phosphogluconate dehydrogenase NAD-binding putative C-terminal" evidence="3">
    <location>
        <begin position="193"/>
        <end position="262"/>
    </location>
</feature>
<dbReference type="Gene3D" id="1.10.1040.10">
    <property type="entry name" value="N-(1-d-carboxylethyl)-l-norvaline Dehydrogenase, domain 2"/>
    <property type="match status" value="1"/>
</dbReference>
<dbReference type="InterPro" id="IPR013328">
    <property type="entry name" value="6PGD_dom2"/>
</dbReference>
<gene>
    <name evidence="4" type="ORF">SAMN04489750_3011</name>
</gene>